<evidence type="ECO:0000259" key="6">
    <source>
        <dbReference type="PROSITE" id="PS50048"/>
    </source>
</evidence>
<feature type="region of interest" description="Disordered" evidence="5">
    <location>
        <begin position="70"/>
        <end position="91"/>
    </location>
</feature>
<gene>
    <name evidence="7" type="ORF">PV10_05253</name>
</gene>
<name>A0A0D2A529_EXOME</name>
<dbReference type="SMART" id="SM00066">
    <property type="entry name" value="GAL4"/>
    <property type="match status" value="1"/>
</dbReference>
<dbReference type="CDD" id="cd00067">
    <property type="entry name" value="GAL4"/>
    <property type="match status" value="1"/>
</dbReference>
<feature type="compositionally biased region" description="Polar residues" evidence="5">
    <location>
        <begin position="1"/>
        <end position="10"/>
    </location>
</feature>
<dbReference type="PROSITE" id="PS50048">
    <property type="entry name" value="ZN2_CY6_FUNGAL_2"/>
    <property type="match status" value="1"/>
</dbReference>
<protein>
    <recommendedName>
        <fullName evidence="6">Zn(2)-C6 fungal-type domain-containing protein</fullName>
    </recommendedName>
</protein>
<evidence type="ECO:0000313" key="8">
    <source>
        <dbReference type="Proteomes" id="UP000054302"/>
    </source>
</evidence>
<sequence length="770" mass="83904">MVHSQSSDNVTDWDENLGTLFGPRTSSEQGNLGHNGSSTSPLVVDIGGIVGNNDPKGENIVEPTNLMEQSRLGSSGVKPLARSRPRRQNHSCDPCRIAKRACDLYEHNVTIRNGKPDASCSTCEVRGLDCTASWLASRQSTQQVKKLARMSCAPSEKDRSSTQSSVDEAPLAVEEWFASSGPEQELVRQFTGSAATAHQLNIYIDAIDVPLADQLSGGCMPPQFPLGLAVLPRLHGHSKLSPYIYQAQTWVKHCWNTPTSAWSFPGPAPHLFFPVSVLDSMFEQSTNPEHSPRAAARSAMYNEIYKWVALATASQFSVYGDGNGKQLSQDLASATWHKAKNILFQNISATGSFRQALSLILFGTICPPPTKGDSSALQADADFAHVEGVRRLQSLCAQAAAYLQSGAQVPRWKRRKGMAKPVEQPHPVHSLAPEVKDDLLELVGALEWLLVTLNSVAIVISQGTLCAIPPEQCAGDKSCLHLPRGHSSETAEATSTVALRHEESLNDSIVARAQTQEQPVTTLVHGDTTVETMRHVISKSGSLVIPIYKSLASLTMAIQNMQEDESSYDDIHKHLLTVFALVEVWRTTFGKFDGSTTLRVQSSASNVRSLMFSLVGDGDLAVLLLYKLLCRLDDDIREHKSSPAHDLLAATIRSMWTSFRDHRVESAIQVSNLASTVIKGTKTHKTYMPGIACHPYPALVVQAHTLAAEAFTDEIQVCIMNVDTQRAAEMASGLNLCLQGLDGLKCSLSNVPSVNSHDEQTDSWHLRYST</sequence>
<dbReference type="VEuPathDB" id="FungiDB:PV10_05253"/>
<evidence type="ECO:0000256" key="3">
    <source>
        <dbReference type="ARBA" id="ARBA00023163"/>
    </source>
</evidence>
<dbReference type="HOGENOM" id="CLU_020594_0_0_1"/>
<evidence type="ECO:0000256" key="2">
    <source>
        <dbReference type="ARBA" id="ARBA00023125"/>
    </source>
</evidence>
<dbReference type="GO" id="GO:0008270">
    <property type="term" value="F:zinc ion binding"/>
    <property type="evidence" value="ECO:0007669"/>
    <property type="project" value="InterPro"/>
</dbReference>
<dbReference type="InterPro" id="IPR036864">
    <property type="entry name" value="Zn2-C6_fun-type_DNA-bd_sf"/>
</dbReference>
<proteinExistence type="predicted"/>
<dbReference type="Gene3D" id="4.10.240.10">
    <property type="entry name" value="Zn(2)-C6 fungal-type DNA-binding domain"/>
    <property type="match status" value="1"/>
</dbReference>
<organism evidence="7 8">
    <name type="scientific">Exophiala mesophila</name>
    <name type="common">Black yeast-like fungus</name>
    <dbReference type="NCBI Taxonomy" id="212818"/>
    <lineage>
        <taxon>Eukaryota</taxon>
        <taxon>Fungi</taxon>
        <taxon>Dikarya</taxon>
        <taxon>Ascomycota</taxon>
        <taxon>Pezizomycotina</taxon>
        <taxon>Eurotiomycetes</taxon>
        <taxon>Chaetothyriomycetidae</taxon>
        <taxon>Chaetothyriales</taxon>
        <taxon>Herpotrichiellaceae</taxon>
        <taxon>Exophiala</taxon>
    </lineage>
</organism>
<dbReference type="SUPFAM" id="SSF57701">
    <property type="entry name" value="Zn2/Cys6 DNA-binding domain"/>
    <property type="match status" value="1"/>
</dbReference>
<feature type="compositionally biased region" description="Polar residues" evidence="5">
    <location>
        <begin position="24"/>
        <end position="39"/>
    </location>
</feature>
<dbReference type="OrthoDB" id="2123952at2759"/>
<dbReference type="AlphaFoldDB" id="A0A0D2A529"/>
<dbReference type="EMBL" id="KN847522">
    <property type="protein sequence ID" value="KIV94098.1"/>
    <property type="molecule type" value="Genomic_DNA"/>
</dbReference>
<evidence type="ECO:0000256" key="5">
    <source>
        <dbReference type="SAM" id="MobiDB-lite"/>
    </source>
</evidence>
<evidence type="ECO:0000313" key="7">
    <source>
        <dbReference type="EMBL" id="KIV94098.1"/>
    </source>
</evidence>
<keyword evidence="3" id="KW-0804">Transcription</keyword>
<dbReference type="Proteomes" id="UP000054302">
    <property type="component" value="Unassembled WGS sequence"/>
</dbReference>
<keyword evidence="4" id="KW-0539">Nucleus</keyword>
<dbReference type="GO" id="GO:0003677">
    <property type="term" value="F:DNA binding"/>
    <property type="evidence" value="ECO:0007669"/>
    <property type="project" value="UniProtKB-KW"/>
</dbReference>
<dbReference type="Pfam" id="PF00172">
    <property type="entry name" value="Zn_clus"/>
    <property type="match status" value="1"/>
</dbReference>
<evidence type="ECO:0000256" key="4">
    <source>
        <dbReference type="ARBA" id="ARBA00023242"/>
    </source>
</evidence>
<dbReference type="RefSeq" id="XP_016225672.1">
    <property type="nucleotide sequence ID" value="XM_016369884.1"/>
</dbReference>
<dbReference type="GO" id="GO:0000981">
    <property type="term" value="F:DNA-binding transcription factor activity, RNA polymerase II-specific"/>
    <property type="evidence" value="ECO:0007669"/>
    <property type="project" value="InterPro"/>
</dbReference>
<keyword evidence="8" id="KW-1185">Reference proteome</keyword>
<accession>A0A0D2A529</accession>
<reference evidence="7 8" key="1">
    <citation type="submission" date="2015-01" db="EMBL/GenBank/DDBJ databases">
        <title>The Genome Sequence of Exophiala mesophila CBS40295.</title>
        <authorList>
            <consortium name="The Broad Institute Genomics Platform"/>
            <person name="Cuomo C."/>
            <person name="de Hoog S."/>
            <person name="Gorbushina A."/>
            <person name="Stielow B."/>
            <person name="Teixiera M."/>
            <person name="Abouelleil A."/>
            <person name="Chapman S.B."/>
            <person name="Priest M."/>
            <person name="Young S.K."/>
            <person name="Wortman J."/>
            <person name="Nusbaum C."/>
            <person name="Birren B."/>
        </authorList>
    </citation>
    <scope>NUCLEOTIDE SEQUENCE [LARGE SCALE GENOMIC DNA]</scope>
    <source>
        <strain evidence="7 8">CBS 40295</strain>
    </source>
</reference>
<dbReference type="InterPro" id="IPR001138">
    <property type="entry name" value="Zn2Cys6_DnaBD"/>
</dbReference>
<evidence type="ECO:0000256" key="1">
    <source>
        <dbReference type="ARBA" id="ARBA00023015"/>
    </source>
</evidence>
<dbReference type="STRING" id="212818.A0A0D2A529"/>
<dbReference type="OMA" id="PINELQF"/>
<feature type="domain" description="Zn(2)-C6 fungal-type" evidence="6">
    <location>
        <begin position="91"/>
        <end position="132"/>
    </location>
</feature>
<keyword evidence="1" id="KW-0805">Transcription regulation</keyword>
<dbReference type="GeneID" id="27323098"/>
<keyword evidence="2" id="KW-0238">DNA-binding</keyword>
<feature type="region of interest" description="Disordered" evidence="5">
    <location>
        <begin position="1"/>
        <end position="39"/>
    </location>
</feature>